<dbReference type="Pfam" id="PF13408">
    <property type="entry name" value="Zn_ribbon_recom"/>
    <property type="match status" value="1"/>
</dbReference>
<dbReference type="InterPro" id="IPR038109">
    <property type="entry name" value="DNA_bind_recomb_sf"/>
</dbReference>
<dbReference type="SUPFAM" id="SSF53041">
    <property type="entry name" value="Resolvase-like"/>
    <property type="match status" value="1"/>
</dbReference>
<proteinExistence type="predicted"/>
<dbReference type="Pfam" id="PF00239">
    <property type="entry name" value="Resolvase"/>
    <property type="match status" value="1"/>
</dbReference>
<dbReference type="PANTHER" id="PTHR30461:SF23">
    <property type="entry name" value="DNA RECOMBINASE-RELATED"/>
    <property type="match status" value="1"/>
</dbReference>
<reference evidence="2" key="1">
    <citation type="journal article" date="2021" name="Proc. Natl. Acad. Sci. U.S.A.">
        <title>A Catalog of Tens of Thousands of Viruses from Human Metagenomes Reveals Hidden Associations with Chronic Diseases.</title>
        <authorList>
            <person name="Tisza M.J."/>
            <person name="Buck C.B."/>
        </authorList>
    </citation>
    <scope>NUCLEOTIDE SEQUENCE</scope>
    <source>
        <strain evidence="2">Ct0wg9</strain>
    </source>
</reference>
<evidence type="ECO:0000259" key="1">
    <source>
        <dbReference type="PROSITE" id="PS51737"/>
    </source>
</evidence>
<dbReference type="EMBL" id="BK015160">
    <property type="protein sequence ID" value="DAD93453.1"/>
    <property type="molecule type" value="Genomic_DNA"/>
</dbReference>
<name>A0A8S5NF45_9CAUD</name>
<dbReference type="InterPro" id="IPR011109">
    <property type="entry name" value="DNA_bind_recombinase_dom"/>
</dbReference>
<dbReference type="Pfam" id="PF07508">
    <property type="entry name" value="Recombinase"/>
    <property type="match status" value="1"/>
</dbReference>
<accession>A0A8S5NF45</accession>
<dbReference type="Gene3D" id="3.40.50.1390">
    <property type="entry name" value="Resolvase, N-terminal catalytic domain"/>
    <property type="match status" value="1"/>
</dbReference>
<feature type="domain" description="Recombinase" evidence="1">
    <location>
        <begin position="164"/>
        <end position="296"/>
    </location>
</feature>
<dbReference type="PROSITE" id="PS51737">
    <property type="entry name" value="RECOMBINASE_DNA_BIND"/>
    <property type="match status" value="1"/>
</dbReference>
<dbReference type="InterPro" id="IPR050639">
    <property type="entry name" value="SSR_resolvase"/>
</dbReference>
<dbReference type="InterPro" id="IPR025827">
    <property type="entry name" value="Zn_ribbon_recom_dom"/>
</dbReference>
<dbReference type="InterPro" id="IPR036162">
    <property type="entry name" value="Resolvase-like_N_sf"/>
</dbReference>
<dbReference type="GO" id="GO:0003677">
    <property type="term" value="F:DNA binding"/>
    <property type="evidence" value="ECO:0007669"/>
    <property type="project" value="InterPro"/>
</dbReference>
<dbReference type="InterPro" id="IPR006119">
    <property type="entry name" value="Resolv_N"/>
</dbReference>
<evidence type="ECO:0000313" key="2">
    <source>
        <dbReference type="EMBL" id="DAD93453.1"/>
    </source>
</evidence>
<dbReference type="Gene3D" id="3.90.1750.20">
    <property type="entry name" value="Putative Large Serine Recombinase, Chain B, Domain 2"/>
    <property type="match status" value="1"/>
</dbReference>
<dbReference type="SMART" id="SM00857">
    <property type="entry name" value="Resolvase"/>
    <property type="match status" value="1"/>
</dbReference>
<sequence length="501" mass="58197">MDEYYIYLRKSRADSPLESVEDVLARHETMLQDLALKKLGYRIREDHILREVVSGETIIERPKMIELLRIIESDNVKAVLTVEPQRLTRGDLEDCGKVENAFRYSNTRIITLQMEYDLSNKMQRKFFEQELMRGNDYLEYTKEILWRGRVLSAQKGNFIGSIPPYGYEKVNDEIGPTLEAGEFGWVVTKIFDMKFFERKSLGRIAFYLNSINVKPPRGKKWERSSVSFILQNPHYKGYVRFAHTKTEFSYEDGHLVRKKSTADPEDVVLVKGRHKGLVKEYVYDGVQEMLRNDPRAHIDHAIKNPLSGLVYCSECGRSMTRHPYKGNTKDRIECRTKECGGKSAYLDDAIKNVSNSLESISIELEAKTNSSDSDDDSIYTKQIQRMEDELQSMAEQEKKQYDLLEKGIYSEDVFLERNSSIRAEMNDLSQKIDALKKNRPKRINYSEQVIRLRAAVDGLRNDDLSAEEKNILLKNAVKRIDYIFLGRKEKPSYALDIELLI</sequence>
<dbReference type="PANTHER" id="PTHR30461">
    <property type="entry name" value="DNA-INVERTASE FROM LAMBDOID PROPHAGE"/>
    <property type="match status" value="1"/>
</dbReference>
<organism evidence="2">
    <name type="scientific">Myoviridae sp. ct0wg9</name>
    <dbReference type="NCBI Taxonomy" id="2826600"/>
    <lineage>
        <taxon>Viruses</taxon>
        <taxon>Duplodnaviria</taxon>
        <taxon>Heunggongvirae</taxon>
        <taxon>Uroviricota</taxon>
        <taxon>Caudoviricetes</taxon>
    </lineage>
</organism>
<protein>
    <submittedName>
        <fullName evidence="2">Integrase</fullName>
    </submittedName>
</protein>
<dbReference type="GO" id="GO:0000150">
    <property type="term" value="F:DNA strand exchange activity"/>
    <property type="evidence" value="ECO:0007669"/>
    <property type="project" value="InterPro"/>
</dbReference>